<feature type="compositionally biased region" description="Pro residues" evidence="1">
    <location>
        <begin position="110"/>
        <end position="124"/>
    </location>
</feature>
<feature type="non-terminal residue" evidence="2">
    <location>
        <position position="140"/>
    </location>
</feature>
<feature type="region of interest" description="Disordered" evidence="1">
    <location>
        <begin position="101"/>
        <end position="140"/>
    </location>
</feature>
<evidence type="ECO:0000313" key="2">
    <source>
        <dbReference type="EMBL" id="MED6214829.1"/>
    </source>
</evidence>
<dbReference type="Gene3D" id="3.90.70.10">
    <property type="entry name" value="Cysteine proteinases"/>
    <property type="match status" value="1"/>
</dbReference>
<dbReference type="InterPro" id="IPR038765">
    <property type="entry name" value="Papain-like_cys_pep_sf"/>
</dbReference>
<protein>
    <recommendedName>
        <fullName evidence="4">Peptidase C1A papain C-terminal domain-containing protein</fullName>
    </recommendedName>
</protein>
<gene>
    <name evidence="2" type="ORF">PIB30_107173</name>
</gene>
<dbReference type="SUPFAM" id="SSF54001">
    <property type="entry name" value="Cysteine proteinases"/>
    <property type="match status" value="1"/>
</dbReference>
<sequence>MLKIKRNTRGVFAGILIESKGFDKYNGRGCYVVPKRVREKDLEPHAVLLAGYNERRRYFNFMNNHGREFGDNGFGKIRFEDVEQFVVPVFIDDVKDYLNMELPTDSSPDLPSPPRGRGSPPAPPRGRVLNRRNRVDMQQP</sequence>
<evidence type="ECO:0000313" key="3">
    <source>
        <dbReference type="Proteomes" id="UP001341840"/>
    </source>
</evidence>
<reference evidence="2 3" key="1">
    <citation type="journal article" date="2023" name="Plants (Basel)">
        <title>Bridging the Gap: Combining Genomics and Transcriptomics Approaches to Understand Stylosanthes scabra, an Orphan Legume from the Brazilian Caatinga.</title>
        <authorList>
            <person name="Ferreira-Neto J.R.C."/>
            <person name="da Silva M.D."/>
            <person name="Binneck E."/>
            <person name="de Melo N.F."/>
            <person name="da Silva R.H."/>
            <person name="de Melo A.L.T.M."/>
            <person name="Pandolfi V."/>
            <person name="Bustamante F.O."/>
            <person name="Brasileiro-Vidal A.C."/>
            <person name="Benko-Iseppon A.M."/>
        </authorList>
    </citation>
    <scope>NUCLEOTIDE SEQUENCE [LARGE SCALE GENOMIC DNA]</scope>
    <source>
        <tissue evidence="2">Leaves</tissue>
    </source>
</reference>
<name>A0ABU6YZM4_9FABA</name>
<keyword evidence="3" id="KW-1185">Reference proteome</keyword>
<accession>A0ABU6YZM4</accession>
<dbReference type="EMBL" id="JASCZI010246117">
    <property type="protein sequence ID" value="MED6214829.1"/>
    <property type="molecule type" value="Genomic_DNA"/>
</dbReference>
<comment type="caution">
    <text evidence="2">The sequence shown here is derived from an EMBL/GenBank/DDBJ whole genome shotgun (WGS) entry which is preliminary data.</text>
</comment>
<organism evidence="2 3">
    <name type="scientific">Stylosanthes scabra</name>
    <dbReference type="NCBI Taxonomy" id="79078"/>
    <lineage>
        <taxon>Eukaryota</taxon>
        <taxon>Viridiplantae</taxon>
        <taxon>Streptophyta</taxon>
        <taxon>Embryophyta</taxon>
        <taxon>Tracheophyta</taxon>
        <taxon>Spermatophyta</taxon>
        <taxon>Magnoliopsida</taxon>
        <taxon>eudicotyledons</taxon>
        <taxon>Gunneridae</taxon>
        <taxon>Pentapetalae</taxon>
        <taxon>rosids</taxon>
        <taxon>fabids</taxon>
        <taxon>Fabales</taxon>
        <taxon>Fabaceae</taxon>
        <taxon>Papilionoideae</taxon>
        <taxon>50 kb inversion clade</taxon>
        <taxon>dalbergioids sensu lato</taxon>
        <taxon>Dalbergieae</taxon>
        <taxon>Pterocarpus clade</taxon>
        <taxon>Stylosanthes</taxon>
    </lineage>
</organism>
<dbReference type="Proteomes" id="UP001341840">
    <property type="component" value="Unassembled WGS sequence"/>
</dbReference>
<evidence type="ECO:0000256" key="1">
    <source>
        <dbReference type="SAM" id="MobiDB-lite"/>
    </source>
</evidence>
<proteinExistence type="predicted"/>
<evidence type="ECO:0008006" key="4">
    <source>
        <dbReference type="Google" id="ProtNLM"/>
    </source>
</evidence>